<dbReference type="GO" id="GO:0000976">
    <property type="term" value="F:transcription cis-regulatory region binding"/>
    <property type="evidence" value="ECO:0007669"/>
    <property type="project" value="TreeGrafter"/>
</dbReference>
<keyword evidence="2" id="KW-0238">DNA-binding</keyword>
<keyword evidence="7" id="KW-1185">Reference proteome</keyword>
<protein>
    <submittedName>
        <fullName evidence="5">AraC family transcriptional regulator</fullName>
    </submittedName>
</protein>
<dbReference type="Gene3D" id="1.10.10.60">
    <property type="entry name" value="Homeodomain-like"/>
    <property type="match status" value="1"/>
</dbReference>
<dbReference type="GO" id="GO:0005829">
    <property type="term" value="C:cytosol"/>
    <property type="evidence" value="ECO:0007669"/>
    <property type="project" value="TreeGrafter"/>
</dbReference>
<dbReference type="PANTHER" id="PTHR47894">
    <property type="entry name" value="HTH-TYPE TRANSCRIPTIONAL REGULATOR GADX"/>
    <property type="match status" value="1"/>
</dbReference>
<dbReference type="PANTHER" id="PTHR47894:SF1">
    <property type="entry name" value="HTH-TYPE TRANSCRIPTIONAL REGULATOR VQSM"/>
    <property type="match status" value="1"/>
</dbReference>
<feature type="domain" description="HTH araC/xylS-type" evidence="4">
    <location>
        <begin position="241"/>
        <end position="338"/>
    </location>
</feature>
<dbReference type="EMBL" id="LVWD01000001">
    <property type="protein sequence ID" value="OAD44022.1"/>
    <property type="molecule type" value="Genomic_DNA"/>
</dbReference>
<reference evidence="5 8" key="2">
    <citation type="submission" date="2016-10" db="EMBL/GenBank/DDBJ databases">
        <title>Hydorgenophaga sp. LPB0072 isolated from gastropod.</title>
        <authorList>
            <person name="Kim E."/>
            <person name="Yi H."/>
        </authorList>
    </citation>
    <scope>NUCLEOTIDE SEQUENCE [LARGE SCALE GENOMIC DNA]</scope>
    <source>
        <strain evidence="5 8">LPB0072</strain>
    </source>
</reference>
<dbReference type="STRING" id="1763535.LPB072_15395"/>
<dbReference type="InterPro" id="IPR032687">
    <property type="entry name" value="AraC-type_N"/>
</dbReference>
<dbReference type="PROSITE" id="PS01124">
    <property type="entry name" value="HTH_ARAC_FAMILY_2"/>
    <property type="match status" value="1"/>
</dbReference>
<dbReference type="EMBL" id="CP017476">
    <property type="protein sequence ID" value="AOW14015.1"/>
    <property type="molecule type" value="Genomic_DNA"/>
</dbReference>
<evidence type="ECO:0000313" key="7">
    <source>
        <dbReference type="Proteomes" id="UP000185657"/>
    </source>
</evidence>
<dbReference type="Proteomes" id="UP000185657">
    <property type="component" value="Unassembled WGS sequence"/>
</dbReference>
<evidence type="ECO:0000256" key="1">
    <source>
        <dbReference type="ARBA" id="ARBA00023015"/>
    </source>
</evidence>
<keyword evidence="3" id="KW-0804">Transcription</keyword>
<dbReference type="InterPro" id="IPR009057">
    <property type="entry name" value="Homeodomain-like_sf"/>
</dbReference>
<accession>A0A162Z707</accession>
<dbReference type="RefSeq" id="WP_066084138.1">
    <property type="nucleotide sequence ID" value="NZ_CP017476.1"/>
</dbReference>
<evidence type="ECO:0000313" key="8">
    <source>
        <dbReference type="Proteomes" id="UP000185680"/>
    </source>
</evidence>
<keyword evidence="1" id="KW-0805">Transcription regulation</keyword>
<dbReference type="AlphaFoldDB" id="A0A162Z707"/>
<evidence type="ECO:0000256" key="3">
    <source>
        <dbReference type="ARBA" id="ARBA00023163"/>
    </source>
</evidence>
<gene>
    <name evidence="5" type="ORF">LPB072_15395</name>
    <name evidence="6" type="ORF">LPB72_00425</name>
</gene>
<name>A0A162Z707_9BURK</name>
<dbReference type="SUPFAM" id="SSF46689">
    <property type="entry name" value="Homeodomain-like"/>
    <property type="match status" value="1"/>
</dbReference>
<organism evidence="5 8">
    <name type="scientific">Hydrogenophaga crassostreae</name>
    <dbReference type="NCBI Taxonomy" id="1763535"/>
    <lineage>
        <taxon>Bacteria</taxon>
        <taxon>Pseudomonadati</taxon>
        <taxon>Pseudomonadota</taxon>
        <taxon>Betaproteobacteria</taxon>
        <taxon>Burkholderiales</taxon>
        <taxon>Comamonadaceae</taxon>
        <taxon>Hydrogenophaga</taxon>
    </lineage>
</organism>
<reference evidence="6 7" key="1">
    <citation type="submission" date="2016-02" db="EMBL/GenBank/DDBJ databases">
        <title>Draft genome sequence of Hydrogenophaga sp. LPB0072.</title>
        <authorList>
            <person name="Shin S.-K."/>
            <person name="Yi H."/>
        </authorList>
    </citation>
    <scope>NUCLEOTIDE SEQUENCE [LARGE SCALE GENOMIC DNA]</scope>
    <source>
        <strain evidence="6 7">LPB0072</strain>
    </source>
</reference>
<evidence type="ECO:0000313" key="6">
    <source>
        <dbReference type="EMBL" id="OAD44022.1"/>
    </source>
</evidence>
<dbReference type="KEGG" id="hyl:LPB072_15395"/>
<dbReference type="OrthoDB" id="6506763at2"/>
<evidence type="ECO:0000259" key="4">
    <source>
        <dbReference type="PROSITE" id="PS01124"/>
    </source>
</evidence>
<proteinExistence type="predicted"/>
<dbReference type="SMART" id="SM00342">
    <property type="entry name" value="HTH_ARAC"/>
    <property type="match status" value="1"/>
</dbReference>
<dbReference type="Pfam" id="PF12625">
    <property type="entry name" value="Arabinose_bd"/>
    <property type="match status" value="1"/>
</dbReference>
<dbReference type="GO" id="GO:0003700">
    <property type="term" value="F:DNA-binding transcription factor activity"/>
    <property type="evidence" value="ECO:0007669"/>
    <property type="project" value="InterPro"/>
</dbReference>
<dbReference type="Proteomes" id="UP000185680">
    <property type="component" value="Chromosome"/>
</dbReference>
<dbReference type="InterPro" id="IPR018060">
    <property type="entry name" value="HTH_AraC"/>
</dbReference>
<dbReference type="Pfam" id="PF12833">
    <property type="entry name" value="HTH_18"/>
    <property type="match status" value="1"/>
</dbReference>
<evidence type="ECO:0000256" key="2">
    <source>
        <dbReference type="ARBA" id="ARBA00023125"/>
    </source>
</evidence>
<sequence>MLKPVVTVPVFAVRGLLDGARSKGLATESWLDGVLAQARIAESLLHLEQSRVTMEQYIALFSAVKDSLDDECLGYLHGRPLRCGSFALMARSTLGAKTLAAALQRLSASFTLLQDDLSLVPVSDGLLKGAALDVRRAAGEHSDFLQGLLLRVFWRLLVWLHGGRLVPRGLDFAFETPPCAADYAQIFSGTLRFGQARSAIWFEASAFAQPMRRDTAALQTFLRAAPGNLIGPRLIERTASARVRALLQQANPEWPDLTIAAQRLHMSVSALQRHLAVEGKSFQVLKDELRRDMAIIRLTSTDAALSAIAAELGFADSTAFQRAFKSWTGSTPGVYRSRTQKT</sequence>
<evidence type="ECO:0000313" key="5">
    <source>
        <dbReference type="EMBL" id="AOW14015.1"/>
    </source>
</evidence>